<keyword evidence="3" id="KW-1185">Reference proteome</keyword>
<accession>A0A9R1WS72</accession>
<dbReference type="EMBL" id="NBSK02000001">
    <property type="protein sequence ID" value="KAJ0227756.1"/>
    <property type="molecule type" value="Genomic_DNA"/>
</dbReference>
<dbReference type="AlphaFoldDB" id="A0A9R1WS72"/>
<evidence type="ECO:0000313" key="3">
    <source>
        <dbReference type="Proteomes" id="UP000235145"/>
    </source>
</evidence>
<organism evidence="2 3">
    <name type="scientific">Lactuca sativa</name>
    <name type="common">Garden lettuce</name>
    <dbReference type="NCBI Taxonomy" id="4236"/>
    <lineage>
        <taxon>Eukaryota</taxon>
        <taxon>Viridiplantae</taxon>
        <taxon>Streptophyta</taxon>
        <taxon>Embryophyta</taxon>
        <taxon>Tracheophyta</taxon>
        <taxon>Spermatophyta</taxon>
        <taxon>Magnoliopsida</taxon>
        <taxon>eudicotyledons</taxon>
        <taxon>Gunneridae</taxon>
        <taxon>Pentapetalae</taxon>
        <taxon>asterids</taxon>
        <taxon>campanulids</taxon>
        <taxon>Asterales</taxon>
        <taxon>Asteraceae</taxon>
        <taxon>Cichorioideae</taxon>
        <taxon>Cichorieae</taxon>
        <taxon>Lactucinae</taxon>
        <taxon>Lactuca</taxon>
    </lineage>
</organism>
<evidence type="ECO:0000313" key="2">
    <source>
        <dbReference type="EMBL" id="KAJ0227756.1"/>
    </source>
</evidence>
<gene>
    <name evidence="2" type="ORF">LSAT_V11C100006560</name>
</gene>
<dbReference type="Proteomes" id="UP000235145">
    <property type="component" value="Unassembled WGS sequence"/>
</dbReference>
<name>A0A9R1WS72_LACSA</name>
<protein>
    <submittedName>
        <fullName evidence="2">Uncharacterized protein</fullName>
    </submittedName>
</protein>
<sequence>MICMYVAADYLNPQYRWSPNVSEHLEIKRGFYDVMERLMKDTTIYLKIEDQLVAYKEKRGLFGYKVTWLGDVETMPRTQVLCNKGFGSYTKLVKHGKNEQLDDPVVVEHVLLDDERIAAPSDGEEDNIEGGGTIGEGSRTRKRKNVQVNLIDDDGGVKVNWGQEDEDDPFESDANDVDYFI</sequence>
<comment type="caution">
    <text evidence="2">The sequence shown here is derived from an EMBL/GenBank/DDBJ whole genome shotgun (WGS) entry which is preliminary data.</text>
</comment>
<evidence type="ECO:0000256" key="1">
    <source>
        <dbReference type="SAM" id="MobiDB-lite"/>
    </source>
</evidence>
<feature type="region of interest" description="Disordered" evidence="1">
    <location>
        <begin position="118"/>
        <end position="141"/>
    </location>
</feature>
<proteinExistence type="predicted"/>
<reference evidence="2 3" key="1">
    <citation type="journal article" date="2017" name="Nat. Commun.">
        <title>Genome assembly with in vitro proximity ligation data and whole-genome triplication in lettuce.</title>
        <authorList>
            <person name="Reyes-Chin-Wo S."/>
            <person name="Wang Z."/>
            <person name="Yang X."/>
            <person name="Kozik A."/>
            <person name="Arikit S."/>
            <person name="Song C."/>
            <person name="Xia L."/>
            <person name="Froenicke L."/>
            <person name="Lavelle D.O."/>
            <person name="Truco M.J."/>
            <person name="Xia R."/>
            <person name="Zhu S."/>
            <person name="Xu C."/>
            <person name="Xu H."/>
            <person name="Xu X."/>
            <person name="Cox K."/>
            <person name="Korf I."/>
            <person name="Meyers B.C."/>
            <person name="Michelmore R.W."/>
        </authorList>
    </citation>
    <scope>NUCLEOTIDE SEQUENCE [LARGE SCALE GENOMIC DNA]</scope>
    <source>
        <strain evidence="3">cv. Salinas</strain>
        <tissue evidence="2">Seedlings</tissue>
    </source>
</reference>